<dbReference type="EMBL" id="CT573213">
    <property type="protein sequence ID" value="CAJ62258.1"/>
    <property type="molecule type" value="Genomic_DNA"/>
</dbReference>
<reference evidence="3 4" key="1">
    <citation type="journal article" date="2007" name="Genome Res.">
        <title>Genome characteristics of facultatively symbiotic Frankia sp. strains reflect host range and host plant biogeography.</title>
        <authorList>
            <person name="Normand P."/>
            <person name="Lapierre P."/>
            <person name="Tisa L.S."/>
            <person name="Gogarten J.P."/>
            <person name="Alloisio N."/>
            <person name="Bagnarol E."/>
            <person name="Bassi C.A."/>
            <person name="Berry A.M."/>
            <person name="Bickhart D.M."/>
            <person name="Choisne N."/>
            <person name="Couloux A."/>
            <person name="Cournoyer B."/>
            <person name="Cruveiller S."/>
            <person name="Daubin V."/>
            <person name="Demange N."/>
            <person name="Francino M.P."/>
            <person name="Goltsman E."/>
            <person name="Huang Y."/>
            <person name="Kopp O.R."/>
            <person name="Labarre L."/>
            <person name="Lapidus A."/>
            <person name="Lavire C."/>
            <person name="Marechal J."/>
            <person name="Martinez M."/>
            <person name="Mastronunzio J.E."/>
            <person name="Mullin B.C."/>
            <person name="Niemann J."/>
            <person name="Pujic P."/>
            <person name="Rawnsley T."/>
            <person name="Rouy Z."/>
            <person name="Schenowitz C."/>
            <person name="Sellstedt A."/>
            <person name="Tavares F."/>
            <person name="Tomkins J.P."/>
            <person name="Vallenet D."/>
            <person name="Valverde C."/>
            <person name="Wall L.G."/>
            <person name="Wang Y."/>
            <person name="Medigue C."/>
            <person name="Benson D.R."/>
        </authorList>
    </citation>
    <scope>NUCLEOTIDE SEQUENCE [LARGE SCALE GENOMIC DNA]</scope>
    <source>
        <strain evidence="4">DSM 45986 / CECT 9034 / ACN14a</strain>
    </source>
</reference>
<gene>
    <name evidence="3" type="ordered locus">FRAAL3615</name>
</gene>
<feature type="region of interest" description="Disordered" evidence="1">
    <location>
        <begin position="34"/>
        <end position="61"/>
    </location>
</feature>
<name>Q0RJQ4_FRAAA</name>
<evidence type="ECO:0000256" key="2">
    <source>
        <dbReference type="SAM" id="Phobius"/>
    </source>
</evidence>
<feature type="transmembrane region" description="Helical" evidence="2">
    <location>
        <begin position="15"/>
        <end position="33"/>
    </location>
</feature>
<dbReference type="STRING" id="326424.FRAAL3615"/>
<dbReference type="AlphaFoldDB" id="Q0RJQ4"/>
<keyword evidence="4" id="KW-1185">Reference proteome</keyword>
<keyword evidence="2" id="KW-1133">Transmembrane helix</keyword>
<dbReference type="HOGENOM" id="CLU_2915806_0_0_11"/>
<dbReference type="KEGG" id="fal:FRAAL3615"/>
<keyword evidence="2" id="KW-0472">Membrane</keyword>
<evidence type="ECO:0000313" key="3">
    <source>
        <dbReference type="EMBL" id="CAJ62258.1"/>
    </source>
</evidence>
<sequence>MQIFDAIGGIFDDTAGRIVAIVLAVASGIFVLAGGDHRRHPQPDGRGPAAGGERDGPPEVV</sequence>
<evidence type="ECO:0000313" key="4">
    <source>
        <dbReference type="Proteomes" id="UP000000657"/>
    </source>
</evidence>
<proteinExistence type="predicted"/>
<dbReference type="RefSeq" id="WP_011604754.1">
    <property type="nucleotide sequence ID" value="NC_008278.1"/>
</dbReference>
<accession>Q0RJQ4</accession>
<organism evidence="3 4">
    <name type="scientific">Frankia alni (strain DSM 45986 / CECT 9034 / ACN14a)</name>
    <dbReference type="NCBI Taxonomy" id="326424"/>
    <lineage>
        <taxon>Bacteria</taxon>
        <taxon>Bacillati</taxon>
        <taxon>Actinomycetota</taxon>
        <taxon>Actinomycetes</taxon>
        <taxon>Frankiales</taxon>
        <taxon>Frankiaceae</taxon>
        <taxon>Frankia</taxon>
    </lineage>
</organism>
<dbReference type="OrthoDB" id="9964165at2"/>
<dbReference type="Proteomes" id="UP000000657">
    <property type="component" value="Chromosome"/>
</dbReference>
<keyword evidence="2" id="KW-0812">Transmembrane</keyword>
<feature type="compositionally biased region" description="Basic and acidic residues" evidence="1">
    <location>
        <begin position="52"/>
        <end position="61"/>
    </location>
</feature>
<evidence type="ECO:0000256" key="1">
    <source>
        <dbReference type="SAM" id="MobiDB-lite"/>
    </source>
</evidence>
<protein>
    <submittedName>
        <fullName evidence="3">Uncharacterized protein</fullName>
    </submittedName>
</protein>